<proteinExistence type="predicted"/>
<dbReference type="RefSeq" id="XP_007865452.1">
    <property type="nucleotide sequence ID" value="XM_007867261.1"/>
</dbReference>
<accession>S7QBQ1</accession>
<sequence>MATRLAPRSSTESVIEKMSKQQISAYNMSFRVPTSLDALPLVPALQSDCIKLAASLPPLPALPPTIYPQEGSPYVPPRWRYGYVYSIELALEANMARAPEKKKIPPAACFEKRCDKSVNIERERAYLAIRWVFNRVSEILEHTNEVALVQVWDEGRPAQMLAYGDTWDLGEAPSDEQMAEISHLLFGEWKEPMWFLCRRHCLWRVANY</sequence>
<gene>
    <name evidence="1" type="ORF">GLOTRDRAFT_128243</name>
</gene>
<organism evidence="1 2">
    <name type="scientific">Gloeophyllum trabeum (strain ATCC 11539 / FP-39264 / Madison 617)</name>
    <name type="common">Brown rot fungus</name>
    <dbReference type="NCBI Taxonomy" id="670483"/>
    <lineage>
        <taxon>Eukaryota</taxon>
        <taxon>Fungi</taxon>
        <taxon>Dikarya</taxon>
        <taxon>Basidiomycota</taxon>
        <taxon>Agaricomycotina</taxon>
        <taxon>Agaricomycetes</taxon>
        <taxon>Gloeophyllales</taxon>
        <taxon>Gloeophyllaceae</taxon>
        <taxon>Gloeophyllum</taxon>
    </lineage>
</organism>
<evidence type="ECO:0000313" key="2">
    <source>
        <dbReference type="Proteomes" id="UP000030669"/>
    </source>
</evidence>
<dbReference type="EMBL" id="KB469300">
    <property type="protein sequence ID" value="EPQ56782.1"/>
    <property type="molecule type" value="Genomic_DNA"/>
</dbReference>
<dbReference type="GeneID" id="19301695"/>
<dbReference type="HOGENOM" id="CLU_1321008_0_0_1"/>
<name>S7QBQ1_GLOTA</name>
<evidence type="ECO:0000313" key="1">
    <source>
        <dbReference type="EMBL" id="EPQ56782.1"/>
    </source>
</evidence>
<dbReference type="AlphaFoldDB" id="S7QBQ1"/>
<keyword evidence="2" id="KW-1185">Reference proteome</keyword>
<dbReference type="KEGG" id="gtr:GLOTRDRAFT_128243"/>
<reference evidence="1 2" key="1">
    <citation type="journal article" date="2012" name="Science">
        <title>The Paleozoic origin of enzymatic lignin decomposition reconstructed from 31 fungal genomes.</title>
        <authorList>
            <person name="Floudas D."/>
            <person name="Binder M."/>
            <person name="Riley R."/>
            <person name="Barry K."/>
            <person name="Blanchette R.A."/>
            <person name="Henrissat B."/>
            <person name="Martinez A.T."/>
            <person name="Otillar R."/>
            <person name="Spatafora J.W."/>
            <person name="Yadav J.S."/>
            <person name="Aerts A."/>
            <person name="Benoit I."/>
            <person name="Boyd A."/>
            <person name="Carlson A."/>
            <person name="Copeland A."/>
            <person name="Coutinho P.M."/>
            <person name="de Vries R.P."/>
            <person name="Ferreira P."/>
            <person name="Findley K."/>
            <person name="Foster B."/>
            <person name="Gaskell J."/>
            <person name="Glotzer D."/>
            <person name="Gorecki P."/>
            <person name="Heitman J."/>
            <person name="Hesse C."/>
            <person name="Hori C."/>
            <person name="Igarashi K."/>
            <person name="Jurgens J.A."/>
            <person name="Kallen N."/>
            <person name="Kersten P."/>
            <person name="Kohler A."/>
            <person name="Kuees U."/>
            <person name="Kumar T.K.A."/>
            <person name="Kuo A."/>
            <person name="LaButti K."/>
            <person name="Larrondo L.F."/>
            <person name="Lindquist E."/>
            <person name="Ling A."/>
            <person name="Lombard V."/>
            <person name="Lucas S."/>
            <person name="Lundell T."/>
            <person name="Martin R."/>
            <person name="McLaughlin D.J."/>
            <person name="Morgenstern I."/>
            <person name="Morin E."/>
            <person name="Murat C."/>
            <person name="Nagy L.G."/>
            <person name="Nolan M."/>
            <person name="Ohm R.A."/>
            <person name="Patyshakuliyeva A."/>
            <person name="Rokas A."/>
            <person name="Ruiz-Duenas F.J."/>
            <person name="Sabat G."/>
            <person name="Salamov A."/>
            <person name="Samejima M."/>
            <person name="Schmutz J."/>
            <person name="Slot J.C."/>
            <person name="St John F."/>
            <person name="Stenlid J."/>
            <person name="Sun H."/>
            <person name="Sun S."/>
            <person name="Syed K."/>
            <person name="Tsang A."/>
            <person name="Wiebenga A."/>
            <person name="Young D."/>
            <person name="Pisabarro A."/>
            <person name="Eastwood D.C."/>
            <person name="Martin F."/>
            <person name="Cullen D."/>
            <person name="Grigoriev I.V."/>
            <person name="Hibbett D.S."/>
        </authorList>
    </citation>
    <scope>NUCLEOTIDE SEQUENCE [LARGE SCALE GENOMIC DNA]</scope>
    <source>
        <strain evidence="1 2">ATCC 11539</strain>
    </source>
</reference>
<dbReference type="Proteomes" id="UP000030669">
    <property type="component" value="Unassembled WGS sequence"/>
</dbReference>
<protein>
    <submittedName>
        <fullName evidence="1">Uncharacterized protein</fullName>
    </submittedName>
</protein>